<evidence type="ECO:0000313" key="2">
    <source>
        <dbReference type="Proteomes" id="UP000284219"/>
    </source>
</evidence>
<protein>
    <submittedName>
        <fullName evidence="1">Uncharacterized protein</fullName>
    </submittedName>
</protein>
<dbReference type="EMBL" id="MCHY01000008">
    <property type="protein sequence ID" value="RKD24443.1"/>
    <property type="molecule type" value="Genomic_DNA"/>
</dbReference>
<dbReference type="Proteomes" id="UP000284219">
    <property type="component" value="Unassembled WGS sequence"/>
</dbReference>
<reference evidence="1 2" key="1">
    <citation type="submission" date="2016-08" db="EMBL/GenBank/DDBJ databases">
        <title>Novel Firmicute Genomes.</title>
        <authorList>
            <person name="Poppleton D.I."/>
            <person name="Gribaldo S."/>
        </authorList>
    </citation>
    <scope>NUCLEOTIDE SEQUENCE [LARGE SCALE GENOMIC DNA]</scope>
    <source>
        <strain evidence="1 2">RAOx-1</strain>
    </source>
</reference>
<comment type="caution">
    <text evidence="1">The sequence shown here is derived from an EMBL/GenBank/DDBJ whole genome shotgun (WGS) entry which is preliminary data.</text>
</comment>
<dbReference type="AlphaFoldDB" id="A0A419SKA0"/>
<sequence>MALSLLRGKFPFLKIVTKKGEDLEDIFNAFIIWSHTLLEKCYKRSTGDEVDNTYVSKRTGKLVSEIEVAPIDNE</sequence>
<name>A0A419SKA0_9BACL</name>
<gene>
    <name evidence="1" type="ORF">BEP19_08635</name>
</gene>
<evidence type="ECO:0000313" key="1">
    <source>
        <dbReference type="EMBL" id="RKD24443.1"/>
    </source>
</evidence>
<keyword evidence="2" id="KW-1185">Reference proteome</keyword>
<proteinExistence type="predicted"/>
<organism evidence="1 2">
    <name type="scientific">Ammoniphilus oxalaticus</name>
    <dbReference type="NCBI Taxonomy" id="66863"/>
    <lineage>
        <taxon>Bacteria</taxon>
        <taxon>Bacillati</taxon>
        <taxon>Bacillota</taxon>
        <taxon>Bacilli</taxon>
        <taxon>Bacillales</taxon>
        <taxon>Paenibacillaceae</taxon>
        <taxon>Aneurinibacillus group</taxon>
        <taxon>Ammoniphilus</taxon>
    </lineage>
</organism>
<accession>A0A419SKA0</accession>